<dbReference type="eggNOG" id="COG0664">
    <property type="taxonomic scope" value="Bacteria"/>
</dbReference>
<evidence type="ECO:0000256" key="1">
    <source>
        <dbReference type="ARBA" id="ARBA00023015"/>
    </source>
</evidence>
<dbReference type="PATRIC" id="fig|1280953.3.peg.3580"/>
<dbReference type="GO" id="GO:0003677">
    <property type="term" value="F:DNA binding"/>
    <property type="evidence" value="ECO:0007669"/>
    <property type="project" value="UniProtKB-KW"/>
</dbReference>
<dbReference type="RefSeq" id="WP_084146436.1">
    <property type="nucleotide sequence ID" value="NZ_ARYL01000041.1"/>
</dbReference>
<dbReference type="GO" id="GO:0005829">
    <property type="term" value="C:cytosol"/>
    <property type="evidence" value="ECO:0007669"/>
    <property type="project" value="TreeGrafter"/>
</dbReference>
<evidence type="ECO:0000259" key="6">
    <source>
        <dbReference type="PROSITE" id="PS51063"/>
    </source>
</evidence>
<evidence type="ECO:0000313" key="8">
    <source>
        <dbReference type="Proteomes" id="UP000024942"/>
    </source>
</evidence>
<dbReference type="PROSITE" id="PS00888">
    <property type="entry name" value="CNMP_BINDING_1"/>
    <property type="match status" value="1"/>
</dbReference>
<keyword evidence="3" id="KW-0804">Transcription</keyword>
<evidence type="ECO:0000259" key="5">
    <source>
        <dbReference type="PROSITE" id="PS50042"/>
    </source>
</evidence>
<dbReference type="PANTHER" id="PTHR24567:SF68">
    <property type="entry name" value="DNA-BINDING TRANSCRIPTIONAL DUAL REGULATOR CRP"/>
    <property type="match status" value="1"/>
</dbReference>
<dbReference type="InterPro" id="IPR036390">
    <property type="entry name" value="WH_DNA-bd_sf"/>
</dbReference>
<evidence type="ECO:0000256" key="4">
    <source>
        <dbReference type="SAM" id="MobiDB-lite"/>
    </source>
</evidence>
<dbReference type="CDD" id="cd00092">
    <property type="entry name" value="HTH_CRP"/>
    <property type="match status" value="1"/>
</dbReference>
<evidence type="ECO:0000313" key="7">
    <source>
        <dbReference type="EMBL" id="KDA00958.1"/>
    </source>
</evidence>
<dbReference type="InterPro" id="IPR018488">
    <property type="entry name" value="cNMP-bd_CS"/>
</dbReference>
<dbReference type="Pfam" id="PF13545">
    <property type="entry name" value="HTH_Crp_2"/>
    <property type="match status" value="1"/>
</dbReference>
<organism evidence="7 8">
    <name type="scientific">Hyphomonas oceanitis SCH89</name>
    <dbReference type="NCBI Taxonomy" id="1280953"/>
    <lineage>
        <taxon>Bacteria</taxon>
        <taxon>Pseudomonadati</taxon>
        <taxon>Pseudomonadota</taxon>
        <taxon>Alphaproteobacteria</taxon>
        <taxon>Hyphomonadales</taxon>
        <taxon>Hyphomonadaceae</taxon>
        <taxon>Hyphomonas</taxon>
    </lineage>
</organism>
<dbReference type="CDD" id="cd00038">
    <property type="entry name" value="CAP_ED"/>
    <property type="match status" value="1"/>
</dbReference>
<dbReference type="Pfam" id="PF00027">
    <property type="entry name" value="cNMP_binding"/>
    <property type="match status" value="1"/>
</dbReference>
<dbReference type="EMBL" id="ARYL01000041">
    <property type="protein sequence ID" value="KDA00958.1"/>
    <property type="molecule type" value="Genomic_DNA"/>
</dbReference>
<dbReference type="OrthoDB" id="7584044at2"/>
<dbReference type="PROSITE" id="PS50042">
    <property type="entry name" value="CNMP_BINDING_3"/>
    <property type="match status" value="1"/>
</dbReference>
<dbReference type="PROSITE" id="PS51063">
    <property type="entry name" value="HTH_CRP_2"/>
    <property type="match status" value="1"/>
</dbReference>
<dbReference type="SUPFAM" id="SSF46785">
    <property type="entry name" value="Winged helix' DNA-binding domain"/>
    <property type="match status" value="1"/>
</dbReference>
<dbReference type="GO" id="GO:0003700">
    <property type="term" value="F:DNA-binding transcription factor activity"/>
    <property type="evidence" value="ECO:0007669"/>
    <property type="project" value="TreeGrafter"/>
</dbReference>
<comment type="caution">
    <text evidence="7">The sequence shown here is derived from an EMBL/GenBank/DDBJ whole genome shotgun (WGS) entry which is preliminary data.</text>
</comment>
<dbReference type="AlphaFoldDB" id="A0A059G3C3"/>
<dbReference type="InterPro" id="IPR036388">
    <property type="entry name" value="WH-like_DNA-bd_sf"/>
</dbReference>
<dbReference type="Proteomes" id="UP000024942">
    <property type="component" value="Unassembled WGS sequence"/>
</dbReference>
<sequence>MQAFKNRLSQYAVMDDQIWALIDEFTTKTVTYRAGEDIVRVGEVAETLFIVNKGWAVRHRTLEDGRRQIVNFMLPGDIFDLQALACLEADHTVTSVTDVSILVIDTREFVQLLRTSGDISSSFWWAAVQEESILREQIVRLGRRSAKERIGHLLLELQRRMNGAMGTNHSQLPLPLTRVDLADALGLTPVHVSRTMSAMRHAGLIEETRGVILIDDRERLARLCHFNTDYLHLRRLDLSKFPMANDTSHAGAATNEKTNGKRAPTYRT</sequence>
<dbReference type="Gene3D" id="2.60.120.10">
    <property type="entry name" value="Jelly Rolls"/>
    <property type="match status" value="1"/>
</dbReference>
<feature type="region of interest" description="Disordered" evidence="4">
    <location>
        <begin position="247"/>
        <end position="268"/>
    </location>
</feature>
<keyword evidence="1" id="KW-0805">Transcription regulation</keyword>
<dbReference type="InterPro" id="IPR012318">
    <property type="entry name" value="HTH_CRP"/>
</dbReference>
<dbReference type="STRING" id="1280953.HOC_17881"/>
<dbReference type="PANTHER" id="PTHR24567">
    <property type="entry name" value="CRP FAMILY TRANSCRIPTIONAL REGULATORY PROTEIN"/>
    <property type="match status" value="1"/>
</dbReference>
<evidence type="ECO:0000256" key="2">
    <source>
        <dbReference type="ARBA" id="ARBA00023125"/>
    </source>
</evidence>
<feature type="domain" description="Cyclic nucleotide-binding" evidence="5">
    <location>
        <begin position="21"/>
        <end position="119"/>
    </location>
</feature>
<dbReference type="PRINTS" id="PR00034">
    <property type="entry name" value="HTHCRP"/>
</dbReference>
<dbReference type="InterPro" id="IPR050397">
    <property type="entry name" value="Env_Response_Regulators"/>
</dbReference>
<dbReference type="InterPro" id="IPR018490">
    <property type="entry name" value="cNMP-bd_dom_sf"/>
</dbReference>
<name>A0A059G3C3_9PROT</name>
<gene>
    <name evidence="7" type="ORF">HOC_17881</name>
</gene>
<evidence type="ECO:0000256" key="3">
    <source>
        <dbReference type="ARBA" id="ARBA00023163"/>
    </source>
</evidence>
<dbReference type="SMART" id="SM00419">
    <property type="entry name" value="HTH_CRP"/>
    <property type="match status" value="1"/>
</dbReference>
<accession>A0A059G3C3</accession>
<dbReference type="SMART" id="SM00100">
    <property type="entry name" value="cNMP"/>
    <property type="match status" value="1"/>
</dbReference>
<reference evidence="7 8" key="1">
    <citation type="journal article" date="2014" name="Antonie Van Leeuwenhoek">
        <title>Hyphomonas beringensis sp. nov. and Hyphomonas chukchiensis sp. nov., isolated from surface seawater of the Bering Sea and Chukchi Sea.</title>
        <authorList>
            <person name="Li C."/>
            <person name="Lai Q."/>
            <person name="Li G."/>
            <person name="Dong C."/>
            <person name="Wang J."/>
            <person name="Liao Y."/>
            <person name="Shao Z."/>
        </authorList>
    </citation>
    <scope>NUCLEOTIDE SEQUENCE [LARGE SCALE GENOMIC DNA]</scope>
    <source>
        <strain evidence="7 8">SCH89</strain>
    </source>
</reference>
<keyword evidence="2" id="KW-0238">DNA-binding</keyword>
<protein>
    <submittedName>
        <fullName evidence="7">Crp-Fnr family transcriptional regulator</fullName>
    </submittedName>
</protein>
<dbReference type="InterPro" id="IPR000595">
    <property type="entry name" value="cNMP-bd_dom"/>
</dbReference>
<dbReference type="Gene3D" id="1.10.10.10">
    <property type="entry name" value="Winged helix-like DNA-binding domain superfamily/Winged helix DNA-binding domain"/>
    <property type="match status" value="1"/>
</dbReference>
<dbReference type="InterPro" id="IPR014710">
    <property type="entry name" value="RmlC-like_jellyroll"/>
</dbReference>
<dbReference type="SUPFAM" id="SSF51206">
    <property type="entry name" value="cAMP-binding domain-like"/>
    <property type="match status" value="1"/>
</dbReference>
<feature type="domain" description="HTH crp-type" evidence="6">
    <location>
        <begin position="144"/>
        <end position="218"/>
    </location>
</feature>
<keyword evidence="8" id="KW-1185">Reference proteome</keyword>
<proteinExistence type="predicted"/>